<keyword evidence="1" id="KW-1133">Transmembrane helix</keyword>
<gene>
    <name evidence="2" type="ORF">ALO64_00865</name>
</gene>
<dbReference type="Proteomes" id="UP000050455">
    <property type="component" value="Unassembled WGS sequence"/>
</dbReference>
<dbReference type="EMBL" id="LJQT01000456">
    <property type="protein sequence ID" value="KPX80401.1"/>
    <property type="molecule type" value="Genomic_DNA"/>
</dbReference>
<protein>
    <recommendedName>
        <fullName evidence="4">Bacterial virulence protein VirB8 domain-containing protein</fullName>
    </recommendedName>
</protein>
<evidence type="ECO:0000313" key="2">
    <source>
        <dbReference type="EMBL" id="KPX80401.1"/>
    </source>
</evidence>
<dbReference type="AlphaFoldDB" id="A0A0P9UQF8"/>
<evidence type="ECO:0000313" key="3">
    <source>
        <dbReference type="Proteomes" id="UP000050455"/>
    </source>
</evidence>
<accession>A0A0P9UQF8</accession>
<sequence length="260" mass="29684">MPVIQDEQELKKAGVSDTEVPRDISKLRVQNNRYFVIILLLIAGHFVQTWVSKVAFDKAQTTKEVVYVKLFPDGNWHVGEFKPEDEQIYFRSTIDRSLESYAKNRYGQLPETVKRNYAEAAVFMSDAMMADFVSTQPGGFNASQRAVDIANNKNSDRVEVTWRFADHYDRIPAIFNKKSGEVIRSNVYLTVVTKTSNGLVKQNGVEKKILRVQWRLLPKEQLAEKKQDWLRVNPLGLEIIESDLIDDPAGYNSAPEGQAQ</sequence>
<keyword evidence="1" id="KW-0812">Transmembrane</keyword>
<keyword evidence="1" id="KW-0472">Membrane</keyword>
<keyword evidence="3" id="KW-1185">Reference proteome</keyword>
<organism evidence="2 3">
    <name type="scientific">Pseudomonas meliae</name>
    <dbReference type="NCBI Taxonomy" id="86176"/>
    <lineage>
        <taxon>Bacteria</taxon>
        <taxon>Pseudomonadati</taxon>
        <taxon>Pseudomonadota</taxon>
        <taxon>Gammaproteobacteria</taxon>
        <taxon>Pseudomonadales</taxon>
        <taxon>Pseudomonadaceae</taxon>
        <taxon>Pseudomonas</taxon>
    </lineage>
</organism>
<name>A0A0P9UQF8_9PSED</name>
<comment type="caution">
    <text evidence="2">The sequence shown here is derived from an EMBL/GenBank/DDBJ whole genome shotgun (WGS) entry which is preliminary data.</text>
</comment>
<evidence type="ECO:0008006" key="4">
    <source>
        <dbReference type="Google" id="ProtNLM"/>
    </source>
</evidence>
<feature type="transmembrane region" description="Helical" evidence="1">
    <location>
        <begin position="34"/>
        <end position="51"/>
    </location>
</feature>
<dbReference type="PATRIC" id="fig|86176.4.peg.946"/>
<reference evidence="2 3" key="1">
    <citation type="submission" date="2015-09" db="EMBL/GenBank/DDBJ databases">
        <title>Genome announcement of multiple Pseudomonas syringae strains.</title>
        <authorList>
            <person name="Thakur S."/>
            <person name="Wang P.W."/>
            <person name="Gong Y."/>
            <person name="Weir B.S."/>
            <person name="Guttman D.S."/>
        </authorList>
    </citation>
    <scope>NUCLEOTIDE SEQUENCE [LARGE SCALE GENOMIC DNA]</scope>
    <source>
        <strain evidence="2 3">ICMP6289</strain>
    </source>
</reference>
<proteinExistence type="predicted"/>
<dbReference type="RefSeq" id="WP_044344622.1">
    <property type="nucleotide sequence ID" value="NZ_JYHE01000070.1"/>
</dbReference>
<evidence type="ECO:0000256" key="1">
    <source>
        <dbReference type="SAM" id="Phobius"/>
    </source>
</evidence>